<name>A0A0F8U785_9EURO</name>
<evidence type="ECO:0000256" key="7">
    <source>
        <dbReference type="SAM" id="MobiDB-lite"/>
    </source>
</evidence>
<sequence>MSSLLAEDDIFMPASMPSLDVLGGLNPSFYPPDSTLEPPSLYGIPLQDEANAWSLVTMEALETPSWTSSADPSLPQMLSSSANGDRELDHCHMNNGQPTPPPLYDDAKLQSTYNPDYSLSPYYLGPSSEDMFQISTNDSVGEPQSSPAPSKSSTRGRRTTRQNPYQCRTRASTSSSLSTSFDGHGEGTRREKFLERNRVAASKCRRKKKMADEELVRKHDTALAEKQRLTRTVNELRGELLTLKNTVLKHSGCGDEAINLHLSRMVHTITQQDRAAAAATTTTTTTTAVVAVEAAHIAPGQNIINIPIDRPSTFEQGPNSMGFGFDGLESTFPMCG</sequence>
<protein>
    <recommendedName>
        <fullName evidence="8">BZIP domain-containing protein</fullName>
    </recommendedName>
</protein>
<comment type="subcellular location">
    <subcellularLocation>
        <location evidence="1">Nucleus</location>
    </subcellularLocation>
</comment>
<evidence type="ECO:0000313" key="9">
    <source>
        <dbReference type="EMBL" id="KKK15614.1"/>
    </source>
</evidence>
<evidence type="ECO:0000256" key="2">
    <source>
        <dbReference type="ARBA" id="ARBA00023015"/>
    </source>
</evidence>
<evidence type="ECO:0000256" key="1">
    <source>
        <dbReference type="ARBA" id="ARBA00004123"/>
    </source>
</evidence>
<evidence type="ECO:0000259" key="8">
    <source>
        <dbReference type="PROSITE" id="PS50217"/>
    </source>
</evidence>
<evidence type="ECO:0000256" key="4">
    <source>
        <dbReference type="ARBA" id="ARBA00023163"/>
    </source>
</evidence>
<keyword evidence="3" id="KW-0238">DNA-binding</keyword>
<evidence type="ECO:0000256" key="5">
    <source>
        <dbReference type="ARBA" id="ARBA00023242"/>
    </source>
</evidence>
<reference evidence="9 10" key="1">
    <citation type="submission" date="2015-02" db="EMBL/GenBank/DDBJ databases">
        <title>Draft Genome Sequences of Two Closely-Related Aflatoxigenic Aspergillus Species Obtained from the Cote d'Ivoire.</title>
        <authorList>
            <person name="Moore G.G."/>
            <person name="Beltz S.B."/>
            <person name="Mack B.M."/>
        </authorList>
    </citation>
    <scope>NUCLEOTIDE SEQUENCE [LARGE SCALE GENOMIC DNA]</scope>
    <source>
        <strain evidence="9 10">SRRC1468</strain>
    </source>
</reference>
<dbReference type="GO" id="GO:0005634">
    <property type="term" value="C:nucleus"/>
    <property type="evidence" value="ECO:0007669"/>
    <property type="project" value="UniProtKB-SubCell"/>
</dbReference>
<dbReference type="SMART" id="SM00338">
    <property type="entry name" value="BRLZ"/>
    <property type="match status" value="1"/>
</dbReference>
<dbReference type="AlphaFoldDB" id="A0A0F8U785"/>
<gene>
    <name evidence="9" type="ORF">ARAM_004420</name>
</gene>
<dbReference type="SUPFAM" id="SSF57959">
    <property type="entry name" value="Leucine zipper domain"/>
    <property type="match status" value="1"/>
</dbReference>
<evidence type="ECO:0000313" key="10">
    <source>
        <dbReference type="Proteomes" id="UP000034291"/>
    </source>
</evidence>
<dbReference type="Proteomes" id="UP000034291">
    <property type="component" value="Unassembled WGS sequence"/>
</dbReference>
<dbReference type="EMBL" id="JZBS01003232">
    <property type="protein sequence ID" value="KKK15614.1"/>
    <property type="molecule type" value="Genomic_DNA"/>
</dbReference>
<keyword evidence="10" id="KW-1185">Reference proteome</keyword>
<evidence type="ECO:0000256" key="6">
    <source>
        <dbReference type="SAM" id="Coils"/>
    </source>
</evidence>
<dbReference type="STRING" id="308745.A0A0F8U785"/>
<accession>A0A0F8U785</accession>
<dbReference type="PROSITE" id="PS00036">
    <property type="entry name" value="BZIP_BASIC"/>
    <property type="match status" value="1"/>
</dbReference>
<keyword evidence="5" id="KW-0539">Nucleus</keyword>
<feature type="coiled-coil region" evidence="6">
    <location>
        <begin position="219"/>
        <end position="246"/>
    </location>
</feature>
<dbReference type="Pfam" id="PF00170">
    <property type="entry name" value="bZIP_1"/>
    <property type="match status" value="1"/>
</dbReference>
<dbReference type="InterPro" id="IPR046347">
    <property type="entry name" value="bZIP_sf"/>
</dbReference>
<proteinExistence type="predicted"/>
<organism evidence="9 10">
    <name type="scientific">Aspergillus rambellii</name>
    <dbReference type="NCBI Taxonomy" id="308745"/>
    <lineage>
        <taxon>Eukaryota</taxon>
        <taxon>Fungi</taxon>
        <taxon>Dikarya</taxon>
        <taxon>Ascomycota</taxon>
        <taxon>Pezizomycotina</taxon>
        <taxon>Eurotiomycetes</taxon>
        <taxon>Eurotiomycetidae</taxon>
        <taxon>Eurotiales</taxon>
        <taxon>Aspergillaceae</taxon>
        <taxon>Aspergillus</taxon>
        <taxon>Aspergillus subgen. Nidulantes</taxon>
    </lineage>
</organism>
<dbReference type="OrthoDB" id="295274at2759"/>
<dbReference type="InterPro" id="IPR051027">
    <property type="entry name" value="bZIP_transcription_factors"/>
</dbReference>
<keyword evidence="2" id="KW-0805">Transcription regulation</keyword>
<comment type="caution">
    <text evidence="9">The sequence shown here is derived from an EMBL/GenBank/DDBJ whole genome shotgun (WGS) entry which is preliminary data.</text>
</comment>
<dbReference type="PROSITE" id="PS50217">
    <property type="entry name" value="BZIP"/>
    <property type="match status" value="1"/>
</dbReference>
<feature type="domain" description="BZIP" evidence="8">
    <location>
        <begin position="187"/>
        <end position="250"/>
    </location>
</feature>
<keyword evidence="6" id="KW-0175">Coiled coil</keyword>
<feature type="compositionally biased region" description="Polar residues" evidence="7">
    <location>
        <begin position="162"/>
        <end position="171"/>
    </location>
</feature>
<dbReference type="Gene3D" id="1.20.5.170">
    <property type="match status" value="1"/>
</dbReference>
<feature type="region of interest" description="Disordered" evidence="7">
    <location>
        <begin position="65"/>
        <end position="111"/>
    </location>
</feature>
<dbReference type="PRINTS" id="PR00043">
    <property type="entry name" value="LEUZIPPRJUN"/>
</dbReference>
<feature type="compositionally biased region" description="Polar residues" evidence="7">
    <location>
        <begin position="133"/>
        <end position="149"/>
    </location>
</feature>
<dbReference type="GO" id="GO:0003700">
    <property type="term" value="F:DNA-binding transcription factor activity"/>
    <property type="evidence" value="ECO:0007669"/>
    <property type="project" value="InterPro"/>
</dbReference>
<dbReference type="PANTHER" id="PTHR19304">
    <property type="entry name" value="CYCLIC-AMP RESPONSE ELEMENT BINDING PROTEIN"/>
    <property type="match status" value="1"/>
</dbReference>
<dbReference type="InterPro" id="IPR002112">
    <property type="entry name" value="Leuzip_Jun"/>
</dbReference>
<feature type="compositionally biased region" description="Polar residues" evidence="7">
    <location>
        <begin position="65"/>
        <end position="83"/>
    </location>
</feature>
<dbReference type="GO" id="GO:0003677">
    <property type="term" value="F:DNA binding"/>
    <property type="evidence" value="ECO:0007669"/>
    <property type="project" value="UniProtKB-KW"/>
</dbReference>
<feature type="region of interest" description="Disordered" evidence="7">
    <location>
        <begin position="128"/>
        <end position="190"/>
    </location>
</feature>
<dbReference type="CDD" id="cd14687">
    <property type="entry name" value="bZIP_ATF2"/>
    <property type="match status" value="1"/>
</dbReference>
<dbReference type="InterPro" id="IPR004827">
    <property type="entry name" value="bZIP"/>
</dbReference>
<evidence type="ECO:0000256" key="3">
    <source>
        <dbReference type="ARBA" id="ARBA00023125"/>
    </source>
</evidence>
<keyword evidence="4" id="KW-0804">Transcription</keyword>